<dbReference type="InterPro" id="IPR038559">
    <property type="entry name" value="XkdN-like_sf"/>
</dbReference>
<dbReference type="Gene3D" id="3.30.2220.30">
    <property type="match status" value="1"/>
</dbReference>
<dbReference type="Proteomes" id="UP000276982">
    <property type="component" value="Unassembled WGS sequence"/>
</dbReference>
<dbReference type="AlphaFoldDB" id="A0A3P3Q2P6"/>
<evidence type="ECO:0000313" key="2">
    <source>
        <dbReference type="EMBL" id="RRJ15507.1"/>
    </source>
</evidence>
<proteinExistence type="predicted"/>
<dbReference type="RefSeq" id="WP_124950280.1">
    <property type="nucleotide sequence ID" value="NZ_RRCM01000001.1"/>
</dbReference>
<dbReference type="Pfam" id="PF08890">
    <property type="entry name" value="Phage_TAC_5"/>
    <property type="match status" value="1"/>
</dbReference>
<protein>
    <recommendedName>
        <fullName evidence="4">XkdN-like protein</fullName>
    </recommendedName>
</protein>
<dbReference type="EMBL" id="RRCM01000001">
    <property type="protein sequence ID" value="RRJ15507.1"/>
    <property type="molecule type" value="Genomic_DNA"/>
</dbReference>
<organism evidence="2 3">
    <name type="scientific">Lachnoanaerobaculum orale</name>
    <dbReference type="NCBI Taxonomy" id="979627"/>
    <lineage>
        <taxon>Bacteria</taxon>
        <taxon>Bacillati</taxon>
        <taxon>Bacillota</taxon>
        <taxon>Clostridia</taxon>
        <taxon>Lachnospirales</taxon>
        <taxon>Lachnospiraceae</taxon>
        <taxon>Lachnoanaerobaculum</taxon>
    </lineage>
</organism>
<feature type="compositionally biased region" description="Basic and acidic residues" evidence="1">
    <location>
        <begin position="134"/>
        <end position="147"/>
    </location>
</feature>
<reference evidence="2 3" key="1">
    <citation type="submission" date="2018-11" db="EMBL/GenBank/DDBJ databases">
        <title>Genome sequencing of Lachnoanaerobaculum orale DSM 24553T.</title>
        <authorList>
            <person name="Kook J.-K."/>
            <person name="Park S.-N."/>
            <person name="Lim Y.K."/>
        </authorList>
    </citation>
    <scope>NUCLEOTIDE SEQUENCE [LARGE SCALE GENOMIC DNA]</scope>
    <source>
        <strain evidence="2 3">DSM 24553</strain>
    </source>
</reference>
<feature type="region of interest" description="Disordered" evidence="1">
    <location>
        <begin position="125"/>
        <end position="147"/>
    </location>
</feature>
<accession>A0A3P3Q2P6</accession>
<evidence type="ECO:0000313" key="3">
    <source>
        <dbReference type="Proteomes" id="UP000276982"/>
    </source>
</evidence>
<keyword evidence="3" id="KW-1185">Reference proteome</keyword>
<evidence type="ECO:0000256" key="1">
    <source>
        <dbReference type="SAM" id="MobiDB-lite"/>
    </source>
</evidence>
<sequence>MNNSLMEKLMKLDRNKLMEVPTEKIKAKALSRIAGEDVEITVKALSGSLYTELISSASTEKGGMDGSKIYDAHAMIVVKGCVDPNLKDGGLQKYYNAASPKDLAKILFPGGELTKISERIGALSGFGANEDDKEDKKGIDYDDVKNS</sequence>
<gene>
    <name evidence="2" type="ORF">EHW90_00205</name>
</gene>
<name>A0A3P3Q2P6_9FIRM</name>
<dbReference type="InterPro" id="IPR014986">
    <property type="entry name" value="XkdN-like"/>
</dbReference>
<evidence type="ECO:0008006" key="4">
    <source>
        <dbReference type="Google" id="ProtNLM"/>
    </source>
</evidence>
<comment type="caution">
    <text evidence="2">The sequence shown here is derived from an EMBL/GenBank/DDBJ whole genome shotgun (WGS) entry which is preliminary data.</text>
</comment>